<reference evidence="2" key="1">
    <citation type="journal article" date="2023" name="Insect Mol. Biol.">
        <title>Genome sequencing provides insights into the evolution of gene families encoding plant cell wall-degrading enzymes in longhorned beetles.</title>
        <authorList>
            <person name="Shin N.R."/>
            <person name="Okamura Y."/>
            <person name="Kirsch R."/>
            <person name="Pauchet Y."/>
        </authorList>
    </citation>
    <scope>NUCLEOTIDE SEQUENCE</scope>
    <source>
        <strain evidence="2">RBIC_L_NR</strain>
    </source>
</reference>
<name>A0AAV8WX37_9CUCU</name>
<dbReference type="AlphaFoldDB" id="A0AAV8WX37"/>
<keyword evidence="3" id="KW-1185">Reference proteome</keyword>
<protein>
    <recommendedName>
        <fullName evidence="1">PiggyBac transposable element-derived protein domain-containing protein</fullName>
    </recommendedName>
</protein>
<dbReference type="PANTHER" id="PTHR46599">
    <property type="entry name" value="PIGGYBAC TRANSPOSABLE ELEMENT-DERIVED PROTEIN 4"/>
    <property type="match status" value="1"/>
</dbReference>
<dbReference type="EMBL" id="JANEYF010004446">
    <property type="protein sequence ID" value="KAJ8931169.1"/>
    <property type="molecule type" value="Genomic_DNA"/>
</dbReference>
<comment type="caution">
    <text evidence="2">The sequence shown here is derived from an EMBL/GenBank/DDBJ whole genome shotgun (WGS) entry which is preliminary data.</text>
</comment>
<proteinExistence type="predicted"/>
<evidence type="ECO:0000313" key="3">
    <source>
        <dbReference type="Proteomes" id="UP001162156"/>
    </source>
</evidence>
<evidence type="ECO:0000313" key="2">
    <source>
        <dbReference type="EMBL" id="KAJ8931169.1"/>
    </source>
</evidence>
<feature type="domain" description="PiggyBac transposable element-derived protein" evidence="1">
    <location>
        <begin position="2"/>
        <end position="60"/>
    </location>
</feature>
<sequence length="63" mass="7558">MWTVFDDFISNYQSPYPPFYYVTIDEKLEAFRRRCGFRQYIPNKPSKYGIKMLALADSKTFCV</sequence>
<accession>A0AAV8WX37</accession>
<gene>
    <name evidence="2" type="ORF">NQ314_015944</name>
</gene>
<evidence type="ECO:0000259" key="1">
    <source>
        <dbReference type="Pfam" id="PF13843"/>
    </source>
</evidence>
<dbReference type="InterPro" id="IPR029526">
    <property type="entry name" value="PGBD"/>
</dbReference>
<dbReference type="Pfam" id="PF13843">
    <property type="entry name" value="DDE_Tnp_1_7"/>
    <property type="match status" value="1"/>
</dbReference>
<organism evidence="2 3">
    <name type="scientific">Rhamnusium bicolor</name>
    <dbReference type="NCBI Taxonomy" id="1586634"/>
    <lineage>
        <taxon>Eukaryota</taxon>
        <taxon>Metazoa</taxon>
        <taxon>Ecdysozoa</taxon>
        <taxon>Arthropoda</taxon>
        <taxon>Hexapoda</taxon>
        <taxon>Insecta</taxon>
        <taxon>Pterygota</taxon>
        <taxon>Neoptera</taxon>
        <taxon>Endopterygota</taxon>
        <taxon>Coleoptera</taxon>
        <taxon>Polyphaga</taxon>
        <taxon>Cucujiformia</taxon>
        <taxon>Chrysomeloidea</taxon>
        <taxon>Cerambycidae</taxon>
        <taxon>Lepturinae</taxon>
        <taxon>Rhagiini</taxon>
        <taxon>Rhamnusium</taxon>
    </lineage>
</organism>
<dbReference type="PANTHER" id="PTHR46599:SF3">
    <property type="entry name" value="PIGGYBAC TRANSPOSABLE ELEMENT-DERIVED PROTEIN 4"/>
    <property type="match status" value="1"/>
</dbReference>
<dbReference type="Proteomes" id="UP001162156">
    <property type="component" value="Unassembled WGS sequence"/>
</dbReference>